<protein>
    <submittedName>
        <fullName evidence="1">Uncharacterized protein</fullName>
    </submittedName>
</protein>
<reference evidence="1" key="1">
    <citation type="journal article" date="2020" name="Nature">
        <title>Giant virus diversity and host interactions through global metagenomics.</title>
        <authorList>
            <person name="Schulz F."/>
            <person name="Roux S."/>
            <person name="Paez-Espino D."/>
            <person name="Jungbluth S."/>
            <person name="Walsh D.A."/>
            <person name="Denef V.J."/>
            <person name="McMahon K.D."/>
            <person name="Konstantinidis K.T."/>
            <person name="Eloe-Fadrosh E.A."/>
            <person name="Kyrpides N.C."/>
            <person name="Woyke T."/>
        </authorList>
    </citation>
    <scope>NUCLEOTIDE SEQUENCE</scope>
    <source>
        <strain evidence="1">GVMAG-M-3300023174-107</strain>
    </source>
</reference>
<evidence type="ECO:0000313" key="1">
    <source>
        <dbReference type="EMBL" id="QHT10390.1"/>
    </source>
</evidence>
<accession>A0A6C0D2B0</accession>
<dbReference type="AlphaFoldDB" id="A0A6C0D2B0"/>
<proteinExistence type="predicted"/>
<dbReference type="EMBL" id="MN739520">
    <property type="protein sequence ID" value="QHT10390.1"/>
    <property type="molecule type" value="Genomic_DNA"/>
</dbReference>
<name>A0A6C0D2B0_9ZZZZ</name>
<sequence>MNEHFKSDYSDYTTIDRIKIKNDSNYILDKYNRYSFDKHTSDDLYAYCIGGKPTCLTGSPMKAGVYGNGNTYRSVCDDGSKIVCNNDIISNVNNSDICDNFIWTTPNNIPILFSNIYKGFTSPTNYTPAVINNNSINFYDKYDNIIDTINKCSILGVNQNICKKALNIPFPITNENPHISGTDIYDPRAINKEAGYIQDQVPVSSSLPASYTQIVPKGNGKSGMYPSFPCIADYGASPGDNVCNGEIGLIQDNTLICPYDKPICSGYRCDSKFGTCVASSI</sequence>
<organism evidence="1">
    <name type="scientific">viral metagenome</name>
    <dbReference type="NCBI Taxonomy" id="1070528"/>
    <lineage>
        <taxon>unclassified sequences</taxon>
        <taxon>metagenomes</taxon>
        <taxon>organismal metagenomes</taxon>
    </lineage>
</organism>